<evidence type="ECO:0000313" key="12">
    <source>
        <dbReference type="Proteomes" id="UP000253759"/>
    </source>
</evidence>
<keyword evidence="9" id="KW-0812">Transmembrane</keyword>
<keyword evidence="4" id="KW-0808">Transferase</keyword>
<evidence type="ECO:0000313" key="11">
    <source>
        <dbReference type="EMBL" id="RDE09458.1"/>
    </source>
</evidence>
<evidence type="ECO:0000256" key="5">
    <source>
        <dbReference type="ARBA" id="ARBA00022741"/>
    </source>
</evidence>
<feature type="transmembrane region" description="Helical" evidence="9">
    <location>
        <begin position="30"/>
        <end position="53"/>
    </location>
</feature>
<dbReference type="Proteomes" id="UP000253759">
    <property type="component" value="Unassembled WGS sequence"/>
</dbReference>
<dbReference type="Gene3D" id="1.10.287.130">
    <property type="match status" value="1"/>
</dbReference>
<sequence length="578" mass="62390">MSKTAPQTGAASADPVAGKPIDHPARSIPIIFYLAFLIAVVVLPATAFTAVLLARHNVVQEETVETFTVATTRSVVQSVEREISGMITTQRVLMSIEALDDGALAAFHEHAQTALSGTGSFLIIADADFNQLLNTRVPFGAPLGPLSETEAAGRALQTPDAVVSDVFFGRTAEDYVFNVVRQRPGIEPPQLAILTQSAASLSNALLTRELPAGWHVALVDSDNNVLAASQDSARVGEPLFIPLHEGPGTPTRWRDQQIGNEDYKTITQHSILTGWYVVVWAPESVVYGALRTTLSWLLLGALAIVGLASAAAALIARQIARSVRGLARQAQAMGAGIDIVPVAYPVHELAEVSQAMSDAAAKRRAAETEARFLMREVAHRSKNQLTVISAMAKQTARGADNVEKFVENFQNRLYGLARSTDLLLAHGTQGIGLRDLFRTQIDPFRPEDPARVVKTGVNVYLNVQAAQVMGMAAHELATNASKYGAFSRDGGKLTVNWNRAGGGRLHLVWREYVPDFTPPSERKGFGTVVLETMVAGALKADVERKVHADGIEWVFSIPLDQIDPDRDSPTPEELRPEL</sequence>
<keyword evidence="9" id="KW-0472">Membrane</keyword>
<dbReference type="GO" id="GO:0005524">
    <property type="term" value="F:ATP binding"/>
    <property type="evidence" value="ECO:0007669"/>
    <property type="project" value="UniProtKB-KW"/>
</dbReference>
<evidence type="ECO:0000256" key="1">
    <source>
        <dbReference type="ARBA" id="ARBA00000085"/>
    </source>
</evidence>
<keyword evidence="5" id="KW-0547">Nucleotide-binding</keyword>
<evidence type="ECO:0000256" key="4">
    <source>
        <dbReference type="ARBA" id="ARBA00022679"/>
    </source>
</evidence>
<dbReference type="OrthoDB" id="341208at2"/>
<keyword evidence="7" id="KW-0067">ATP-binding</keyword>
<evidence type="ECO:0000256" key="3">
    <source>
        <dbReference type="ARBA" id="ARBA00022553"/>
    </source>
</evidence>
<keyword evidence="6 11" id="KW-0418">Kinase</keyword>
<dbReference type="EC" id="2.7.13.3" evidence="2"/>
<comment type="caution">
    <text evidence="11">The sequence shown here is derived from an EMBL/GenBank/DDBJ whole genome shotgun (WGS) entry which is preliminary data.</text>
</comment>
<dbReference type="Pfam" id="PF07536">
    <property type="entry name" value="HWE_HK"/>
    <property type="match status" value="1"/>
</dbReference>
<evidence type="ECO:0000259" key="10">
    <source>
        <dbReference type="SMART" id="SM00911"/>
    </source>
</evidence>
<dbReference type="InterPro" id="IPR011102">
    <property type="entry name" value="Sig_transdc_His_kinase_HWE"/>
</dbReference>
<evidence type="ECO:0000256" key="6">
    <source>
        <dbReference type="ARBA" id="ARBA00022777"/>
    </source>
</evidence>
<reference evidence="12" key="1">
    <citation type="submission" date="2018-07" db="EMBL/GenBank/DDBJ databases">
        <authorList>
            <person name="Liu B.-T."/>
            <person name="Du Z."/>
        </authorList>
    </citation>
    <scope>NUCLEOTIDE SEQUENCE [LARGE SCALE GENOMIC DNA]</scope>
    <source>
        <strain evidence="12">XYN52</strain>
    </source>
</reference>
<dbReference type="AlphaFoldDB" id="A0A369W4H8"/>
<proteinExistence type="predicted"/>
<evidence type="ECO:0000256" key="7">
    <source>
        <dbReference type="ARBA" id="ARBA00022840"/>
    </source>
</evidence>
<comment type="catalytic activity">
    <reaction evidence="1">
        <text>ATP + protein L-histidine = ADP + protein N-phospho-L-histidine.</text>
        <dbReference type="EC" id="2.7.13.3"/>
    </reaction>
</comment>
<dbReference type="EMBL" id="QQNH01000006">
    <property type="protein sequence ID" value="RDE09458.1"/>
    <property type="molecule type" value="Genomic_DNA"/>
</dbReference>
<keyword evidence="9" id="KW-1133">Transmembrane helix</keyword>
<organism evidence="11 12">
    <name type="scientific">Pelagibacterium lacus</name>
    <dbReference type="NCBI Taxonomy" id="2282655"/>
    <lineage>
        <taxon>Bacteria</taxon>
        <taxon>Pseudomonadati</taxon>
        <taxon>Pseudomonadota</taxon>
        <taxon>Alphaproteobacteria</taxon>
        <taxon>Hyphomicrobiales</taxon>
        <taxon>Devosiaceae</taxon>
        <taxon>Pelagibacterium</taxon>
    </lineage>
</organism>
<dbReference type="PANTHER" id="PTHR41523">
    <property type="entry name" value="TWO-COMPONENT SYSTEM SENSOR PROTEIN"/>
    <property type="match status" value="1"/>
</dbReference>
<gene>
    <name evidence="11" type="ORF">DVH29_06545</name>
</gene>
<feature type="domain" description="Signal transduction histidine kinase HWE region" evidence="10">
    <location>
        <begin position="376"/>
        <end position="458"/>
    </location>
</feature>
<dbReference type="Gene3D" id="3.30.565.10">
    <property type="entry name" value="Histidine kinase-like ATPase, C-terminal domain"/>
    <property type="match status" value="1"/>
</dbReference>
<feature type="transmembrane region" description="Helical" evidence="9">
    <location>
        <begin position="296"/>
        <end position="316"/>
    </location>
</feature>
<keyword evidence="3" id="KW-0597">Phosphoprotein</keyword>
<dbReference type="SMART" id="SM00911">
    <property type="entry name" value="HWE_HK"/>
    <property type="match status" value="1"/>
</dbReference>
<dbReference type="PANTHER" id="PTHR41523:SF7">
    <property type="entry name" value="HISTIDINE KINASE"/>
    <property type="match status" value="1"/>
</dbReference>
<dbReference type="InterPro" id="IPR036890">
    <property type="entry name" value="HATPase_C_sf"/>
</dbReference>
<dbReference type="RefSeq" id="WP_114645366.1">
    <property type="nucleotide sequence ID" value="NZ_QQNH01000006.1"/>
</dbReference>
<keyword evidence="8" id="KW-0175">Coiled coil</keyword>
<feature type="coiled-coil region" evidence="8">
    <location>
        <begin position="349"/>
        <end position="376"/>
    </location>
</feature>
<name>A0A369W4H8_9HYPH</name>
<evidence type="ECO:0000256" key="8">
    <source>
        <dbReference type="SAM" id="Coils"/>
    </source>
</evidence>
<dbReference type="GO" id="GO:0004673">
    <property type="term" value="F:protein histidine kinase activity"/>
    <property type="evidence" value="ECO:0007669"/>
    <property type="project" value="UniProtKB-EC"/>
</dbReference>
<evidence type="ECO:0000256" key="9">
    <source>
        <dbReference type="SAM" id="Phobius"/>
    </source>
</evidence>
<accession>A0A369W4H8</accession>
<evidence type="ECO:0000256" key="2">
    <source>
        <dbReference type="ARBA" id="ARBA00012438"/>
    </source>
</evidence>
<protein>
    <recommendedName>
        <fullName evidence="2">histidine kinase</fullName>
        <ecNumber evidence="2">2.7.13.3</ecNumber>
    </recommendedName>
</protein>
<keyword evidence="12" id="KW-1185">Reference proteome</keyword>